<keyword evidence="1 3" id="KW-0863">Zinc-finger</keyword>
<dbReference type="PANTHER" id="PTHR22696:SF1">
    <property type="entry name" value="E3 UBIQUITIN-PROTEIN LIGASE RNF26"/>
    <property type="match status" value="1"/>
</dbReference>
<keyword evidence="2" id="KW-0862">Zinc</keyword>
<name>A0A087U262_STEMI</name>
<dbReference type="AlphaFoldDB" id="A0A087U262"/>
<dbReference type="InterPro" id="IPR013083">
    <property type="entry name" value="Znf_RING/FYVE/PHD"/>
</dbReference>
<gene>
    <name evidence="6" type="ORF">X975_24959</name>
</gene>
<dbReference type="GO" id="GO:0008270">
    <property type="term" value="F:zinc ion binding"/>
    <property type="evidence" value="ECO:0007669"/>
    <property type="project" value="UniProtKB-KW"/>
</dbReference>
<dbReference type="OrthoDB" id="1711136at2759"/>
<evidence type="ECO:0000256" key="4">
    <source>
        <dbReference type="SAM" id="Phobius"/>
    </source>
</evidence>
<dbReference type="GO" id="GO:0006511">
    <property type="term" value="P:ubiquitin-dependent protein catabolic process"/>
    <property type="evidence" value="ECO:0007669"/>
    <property type="project" value="TreeGrafter"/>
</dbReference>
<evidence type="ECO:0000256" key="2">
    <source>
        <dbReference type="ARBA" id="ARBA00022833"/>
    </source>
</evidence>
<evidence type="ECO:0000313" key="6">
    <source>
        <dbReference type="EMBL" id="KFM71451.1"/>
    </source>
</evidence>
<dbReference type="EMBL" id="KK117796">
    <property type="protein sequence ID" value="KFM71451.1"/>
    <property type="molecule type" value="Genomic_DNA"/>
</dbReference>
<protein>
    <submittedName>
        <fullName evidence="6">Ring finger protein 26</fullName>
    </submittedName>
</protein>
<sequence>MLFYEGLLLCCNSMLTWLKYAACSVFHHICVFQLQWFNALLSIPAQAYVGLFMLSVLFYFYKSIKPFLQSYFILLAAFGLHLFQKMYYCIFIIFTYFSRIALKIKAMYGIFIPQRNVQDSEIFQQASTSHALNCQPKRLSAFYKYISRRNLKLKIPFYKTDDEYVDQQLEYLKRELSAEKEKHLCVVCHDSEKNVILFPCRHMCMCESCTLALQSSFQGCPLCRRQILSVSQ</sequence>
<proteinExistence type="predicted"/>
<organism evidence="6 7">
    <name type="scientific">Stegodyphus mimosarum</name>
    <name type="common">African social velvet spider</name>
    <dbReference type="NCBI Taxonomy" id="407821"/>
    <lineage>
        <taxon>Eukaryota</taxon>
        <taxon>Metazoa</taxon>
        <taxon>Ecdysozoa</taxon>
        <taxon>Arthropoda</taxon>
        <taxon>Chelicerata</taxon>
        <taxon>Arachnida</taxon>
        <taxon>Araneae</taxon>
        <taxon>Araneomorphae</taxon>
        <taxon>Entelegynae</taxon>
        <taxon>Eresoidea</taxon>
        <taxon>Eresidae</taxon>
        <taxon>Stegodyphus</taxon>
    </lineage>
</organism>
<dbReference type="GO" id="GO:0016567">
    <property type="term" value="P:protein ubiquitination"/>
    <property type="evidence" value="ECO:0007669"/>
    <property type="project" value="TreeGrafter"/>
</dbReference>
<feature type="domain" description="RING-type" evidence="5">
    <location>
        <begin position="185"/>
        <end position="224"/>
    </location>
</feature>
<dbReference type="SUPFAM" id="SSF57850">
    <property type="entry name" value="RING/U-box"/>
    <property type="match status" value="1"/>
</dbReference>
<evidence type="ECO:0000313" key="7">
    <source>
        <dbReference type="Proteomes" id="UP000054359"/>
    </source>
</evidence>
<dbReference type="Gene3D" id="3.30.40.10">
    <property type="entry name" value="Zinc/RING finger domain, C3HC4 (zinc finger)"/>
    <property type="match status" value="1"/>
</dbReference>
<dbReference type="GO" id="GO:0061630">
    <property type="term" value="F:ubiquitin protein ligase activity"/>
    <property type="evidence" value="ECO:0007669"/>
    <property type="project" value="TreeGrafter"/>
</dbReference>
<dbReference type="PANTHER" id="PTHR22696">
    <property type="entry name" value="E3 UBIQUITIN-PROTEIN LIGASE RNF26"/>
    <property type="match status" value="1"/>
</dbReference>
<dbReference type="PROSITE" id="PS50089">
    <property type="entry name" value="ZF_RING_2"/>
    <property type="match status" value="1"/>
</dbReference>
<keyword evidence="7" id="KW-1185">Reference proteome</keyword>
<dbReference type="Proteomes" id="UP000054359">
    <property type="component" value="Unassembled WGS sequence"/>
</dbReference>
<feature type="non-terminal residue" evidence="6">
    <location>
        <position position="232"/>
    </location>
</feature>
<feature type="transmembrane region" description="Helical" evidence="4">
    <location>
        <begin position="72"/>
        <end position="97"/>
    </location>
</feature>
<feature type="transmembrane region" description="Helical" evidence="4">
    <location>
        <begin position="39"/>
        <end position="60"/>
    </location>
</feature>
<evidence type="ECO:0000256" key="1">
    <source>
        <dbReference type="ARBA" id="ARBA00022771"/>
    </source>
</evidence>
<dbReference type="Pfam" id="PF13920">
    <property type="entry name" value="zf-C3HC4_3"/>
    <property type="match status" value="1"/>
</dbReference>
<keyword evidence="4" id="KW-1133">Transmembrane helix</keyword>
<evidence type="ECO:0000259" key="5">
    <source>
        <dbReference type="PROSITE" id="PS50089"/>
    </source>
</evidence>
<keyword evidence="4" id="KW-0812">Transmembrane</keyword>
<accession>A0A087U262</accession>
<evidence type="ECO:0000256" key="3">
    <source>
        <dbReference type="PROSITE-ProRule" id="PRU00175"/>
    </source>
</evidence>
<keyword evidence="4" id="KW-0472">Membrane</keyword>
<reference evidence="6 7" key="1">
    <citation type="submission" date="2013-11" db="EMBL/GenBank/DDBJ databases">
        <title>Genome sequencing of Stegodyphus mimosarum.</title>
        <authorList>
            <person name="Bechsgaard J."/>
        </authorList>
    </citation>
    <scope>NUCLEOTIDE SEQUENCE [LARGE SCALE GENOMIC DNA]</scope>
</reference>
<dbReference type="STRING" id="407821.A0A087U262"/>
<keyword evidence="1 3" id="KW-0479">Metal-binding</keyword>
<dbReference type="InterPro" id="IPR001841">
    <property type="entry name" value="Znf_RING"/>
</dbReference>